<proteinExistence type="predicted"/>
<keyword evidence="1" id="KW-0812">Transmembrane</keyword>
<evidence type="ECO:0000313" key="5">
    <source>
        <dbReference type="Proteomes" id="UP000630142"/>
    </source>
</evidence>
<dbReference type="AlphaFoldDB" id="A0A8J3DQ70"/>
<dbReference type="InterPro" id="IPR052155">
    <property type="entry name" value="Biofilm_reg_signaling"/>
</dbReference>
<gene>
    <name evidence="4" type="ORF">GCM10016234_19070</name>
</gene>
<protein>
    <submittedName>
        <fullName evidence="4">GGDEF-domain containing protein</fullName>
    </submittedName>
</protein>
<dbReference type="PANTHER" id="PTHR44757:SF2">
    <property type="entry name" value="BIOFILM ARCHITECTURE MAINTENANCE PROTEIN MBAA"/>
    <property type="match status" value="1"/>
</dbReference>
<comment type="caution">
    <text evidence="4">The sequence shown here is derived from an EMBL/GenBank/DDBJ whole genome shotgun (WGS) entry which is preliminary data.</text>
</comment>
<feature type="domain" description="EAL" evidence="2">
    <location>
        <begin position="421"/>
        <end position="676"/>
    </location>
</feature>
<dbReference type="SMART" id="SM00052">
    <property type="entry name" value="EAL"/>
    <property type="match status" value="1"/>
</dbReference>
<dbReference type="PROSITE" id="PS50883">
    <property type="entry name" value="EAL"/>
    <property type="match status" value="1"/>
</dbReference>
<dbReference type="NCBIfam" id="TIGR00254">
    <property type="entry name" value="GGDEF"/>
    <property type="match status" value="1"/>
</dbReference>
<evidence type="ECO:0000313" key="4">
    <source>
        <dbReference type="EMBL" id="GHD14029.1"/>
    </source>
</evidence>
<dbReference type="InterPro" id="IPR035919">
    <property type="entry name" value="EAL_sf"/>
</dbReference>
<dbReference type="Proteomes" id="UP000630142">
    <property type="component" value="Unassembled WGS sequence"/>
</dbReference>
<evidence type="ECO:0000256" key="1">
    <source>
        <dbReference type="SAM" id="Phobius"/>
    </source>
</evidence>
<dbReference type="InterPro" id="IPR000160">
    <property type="entry name" value="GGDEF_dom"/>
</dbReference>
<dbReference type="InterPro" id="IPR001633">
    <property type="entry name" value="EAL_dom"/>
</dbReference>
<feature type="transmembrane region" description="Helical" evidence="1">
    <location>
        <begin position="20"/>
        <end position="39"/>
    </location>
</feature>
<dbReference type="PANTHER" id="PTHR44757">
    <property type="entry name" value="DIGUANYLATE CYCLASE DGCP"/>
    <property type="match status" value="1"/>
</dbReference>
<dbReference type="SUPFAM" id="SSF141868">
    <property type="entry name" value="EAL domain-like"/>
    <property type="match status" value="1"/>
</dbReference>
<dbReference type="SUPFAM" id="SSF55073">
    <property type="entry name" value="Nucleotide cyclase"/>
    <property type="match status" value="1"/>
</dbReference>
<keyword evidence="5" id="KW-1185">Reference proteome</keyword>
<dbReference type="InterPro" id="IPR029787">
    <property type="entry name" value="Nucleotide_cyclase"/>
</dbReference>
<feature type="domain" description="GGDEF" evidence="3">
    <location>
        <begin position="279"/>
        <end position="412"/>
    </location>
</feature>
<dbReference type="Gene3D" id="3.30.70.270">
    <property type="match status" value="1"/>
</dbReference>
<reference evidence="4" key="1">
    <citation type="journal article" date="2014" name="Int. J. Syst. Evol. Microbiol.">
        <title>Complete genome sequence of Corynebacterium casei LMG S-19264T (=DSM 44701T), isolated from a smear-ripened cheese.</title>
        <authorList>
            <consortium name="US DOE Joint Genome Institute (JGI-PGF)"/>
            <person name="Walter F."/>
            <person name="Albersmeier A."/>
            <person name="Kalinowski J."/>
            <person name="Ruckert C."/>
        </authorList>
    </citation>
    <scope>NUCLEOTIDE SEQUENCE</scope>
    <source>
        <strain evidence="4">KCTC 42249</strain>
    </source>
</reference>
<reference evidence="4" key="2">
    <citation type="submission" date="2020-09" db="EMBL/GenBank/DDBJ databases">
        <authorList>
            <person name="Sun Q."/>
            <person name="Kim S."/>
        </authorList>
    </citation>
    <scope>NUCLEOTIDE SEQUENCE</scope>
    <source>
        <strain evidence="4">KCTC 42249</strain>
    </source>
</reference>
<dbReference type="Pfam" id="PF00563">
    <property type="entry name" value="EAL"/>
    <property type="match status" value="1"/>
</dbReference>
<dbReference type="EMBL" id="BMZQ01000002">
    <property type="protein sequence ID" value="GHD14029.1"/>
    <property type="molecule type" value="Genomic_DNA"/>
</dbReference>
<sequence length="689" mass="75307">MTDKGSGPSADRLSTVIKCAYWFALMVMSAMTIASFVLLQQMMTEQQRDAGILQLSGEQKALSQRVVFLVLAASKGNGDNENLVYSLRSATALFEKNYDRLLSLTGADFNSPNVQDPASVDAVFYGKPYHLDHFSTSLAANGWRLATAIEEGLEQEGQSATYLAGRERANVDRTVADATLNAYEALSTRLMEQAEQRRAQLMSMHRKLFMLSMATIAMIGLLVFRPMTQMIVRRTGQLVEARNEMAFAAEHDSLTSLYNRAYLIANFERFLSDMRARGERLAVIQIDLDRFKQINDTLGHAAGDMVLSRTAQRMRQACRAKDICVRLGGDEFIVLIPAPNSFTSVQSATTHLLDTINQPLTFNGATILPGASAGVAIFPDDASRSEDLIVHADLALYSAKRLGGGASAFFSGDLRAELDHHKAFARDIRIAVADDAFNVFFQPQVDLIGGSVIGVEALIRWRHPVRGTISPSIFLPVAEKSGAMADIGRLVIRKAIAQAGIWHRAGIVFGRLAVNVSSAELREPDFESFLFKALDQAGLPISCLSLEIVESVILDDEKTGIAHKLRRLRLAGIHLELDDFGTGYASLSHIDPDQIDRVKIDRRFVSGIDHHDANAKIVRAVIELARALEIGVVAEGAETQAQLEALKRLGCPAVQGYGIAFPMPGHETAVWLTQQARMVAGLPPSSQVA</sequence>
<name>A0A8J3DQ70_9HYPH</name>
<evidence type="ECO:0000259" key="2">
    <source>
        <dbReference type="PROSITE" id="PS50883"/>
    </source>
</evidence>
<dbReference type="Pfam" id="PF00990">
    <property type="entry name" value="GGDEF"/>
    <property type="match status" value="1"/>
</dbReference>
<keyword evidence="1" id="KW-1133">Transmembrane helix</keyword>
<dbReference type="Gene3D" id="3.20.20.450">
    <property type="entry name" value="EAL domain"/>
    <property type="match status" value="1"/>
</dbReference>
<dbReference type="CDD" id="cd01949">
    <property type="entry name" value="GGDEF"/>
    <property type="match status" value="1"/>
</dbReference>
<dbReference type="InterPro" id="IPR043128">
    <property type="entry name" value="Rev_trsase/Diguanyl_cyclase"/>
</dbReference>
<feature type="transmembrane region" description="Helical" evidence="1">
    <location>
        <begin position="208"/>
        <end position="227"/>
    </location>
</feature>
<dbReference type="CDD" id="cd01948">
    <property type="entry name" value="EAL"/>
    <property type="match status" value="1"/>
</dbReference>
<accession>A0A8J3DQ70</accession>
<organism evidence="4 5">
    <name type="scientific">Tianweitania populi</name>
    <dbReference type="NCBI Taxonomy" id="1607949"/>
    <lineage>
        <taxon>Bacteria</taxon>
        <taxon>Pseudomonadati</taxon>
        <taxon>Pseudomonadota</taxon>
        <taxon>Alphaproteobacteria</taxon>
        <taxon>Hyphomicrobiales</taxon>
        <taxon>Phyllobacteriaceae</taxon>
        <taxon>Tianweitania</taxon>
    </lineage>
</organism>
<dbReference type="SMART" id="SM00267">
    <property type="entry name" value="GGDEF"/>
    <property type="match status" value="1"/>
</dbReference>
<dbReference type="RefSeq" id="WP_189503363.1">
    <property type="nucleotide sequence ID" value="NZ_BMZQ01000002.1"/>
</dbReference>
<dbReference type="PROSITE" id="PS50887">
    <property type="entry name" value="GGDEF"/>
    <property type="match status" value="1"/>
</dbReference>
<keyword evidence="1" id="KW-0472">Membrane</keyword>
<evidence type="ECO:0000259" key="3">
    <source>
        <dbReference type="PROSITE" id="PS50887"/>
    </source>
</evidence>